<keyword evidence="2" id="KW-0963">Cytoplasm</keyword>
<evidence type="ECO:0000256" key="4">
    <source>
        <dbReference type="ARBA" id="ARBA00023004"/>
    </source>
</evidence>
<feature type="domain" description="Hemerythrin-like" evidence="5">
    <location>
        <begin position="117"/>
        <end position="265"/>
    </location>
</feature>
<dbReference type="Pfam" id="PF01814">
    <property type="entry name" value="Hemerythrin"/>
    <property type="match status" value="1"/>
</dbReference>
<dbReference type="KEGG" id="rain:Rai3103_04890"/>
<keyword evidence="7" id="KW-1185">Reference proteome</keyword>
<protein>
    <submittedName>
        <fullName evidence="6">Iron-sulfur cluster repair di-iron protein</fullName>
    </submittedName>
</protein>
<dbReference type="Proteomes" id="UP000386847">
    <property type="component" value="Chromosome"/>
</dbReference>
<dbReference type="Pfam" id="PF04405">
    <property type="entry name" value="ScdA_N"/>
    <property type="match status" value="1"/>
</dbReference>
<evidence type="ECO:0000313" key="7">
    <source>
        <dbReference type="Proteomes" id="UP000386847"/>
    </source>
</evidence>
<keyword evidence="3" id="KW-0479">Metal-binding</keyword>
<dbReference type="InterPro" id="IPR012312">
    <property type="entry name" value="Hemerythrin-like"/>
</dbReference>
<dbReference type="EMBL" id="CP045725">
    <property type="protein sequence ID" value="QGF23110.1"/>
    <property type="molecule type" value="Genomic_DNA"/>
</dbReference>
<evidence type="ECO:0000256" key="2">
    <source>
        <dbReference type="ARBA" id="ARBA00022490"/>
    </source>
</evidence>
<dbReference type="PANTHER" id="PTHR36438">
    <property type="entry name" value="IRON-SULFUR CLUSTER REPAIR PROTEIN YTFE"/>
    <property type="match status" value="1"/>
</dbReference>
<evidence type="ECO:0000256" key="1">
    <source>
        <dbReference type="ARBA" id="ARBA00004496"/>
    </source>
</evidence>
<comment type="subcellular location">
    <subcellularLocation>
        <location evidence="1">Cytoplasm</location>
    </subcellularLocation>
</comment>
<evidence type="ECO:0000259" key="5">
    <source>
        <dbReference type="Pfam" id="PF01814"/>
    </source>
</evidence>
<evidence type="ECO:0000313" key="6">
    <source>
        <dbReference type="EMBL" id="QGF23110.1"/>
    </source>
</evidence>
<keyword evidence="4" id="KW-0408">Iron</keyword>
<gene>
    <name evidence="6" type="ORF">Rai3103_04890</name>
</gene>
<accession>A0A5Q2F812</accession>
<dbReference type="PANTHER" id="PTHR36438:SF1">
    <property type="entry name" value="IRON-SULFUR CLUSTER REPAIR PROTEIN YTFE"/>
    <property type="match status" value="1"/>
</dbReference>
<proteinExistence type="predicted"/>
<dbReference type="GO" id="GO:0046872">
    <property type="term" value="F:metal ion binding"/>
    <property type="evidence" value="ECO:0007669"/>
    <property type="project" value="UniProtKB-KW"/>
</dbReference>
<sequence>MFLIRVKAHWRHRAYGRHIARLAGRDPTASQIRPHRKGATMTVLTSSLLSDLVTEDLRRASVLEAYGLEYCCGGQRSLFEAATARGLDAQLVARALELPGESAPLRVTSADLAGLAHDIVDTHHAYLWEELPRLQVLVATVVSAHAERHPELKRILAVYDRLVADLDVHLTREERIVFPAIAQLERTQTPVRMRGTSFVDAVQRLTDEHDIIGDLVGQLRRITGGYTTPDDGCSSYAAMMLRLHVLETDLHLHVHKEGNILLPRALELHYRVGGLR</sequence>
<dbReference type="GO" id="GO:0005737">
    <property type="term" value="C:cytoplasm"/>
    <property type="evidence" value="ECO:0007669"/>
    <property type="project" value="UniProtKB-SubCell"/>
</dbReference>
<dbReference type="AlphaFoldDB" id="A0A5Q2F812"/>
<dbReference type="InterPro" id="IPR019903">
    <property type="entry name" value="RIC_family"/>
</dbReference>
<organism evidence="6 7">
    <name type="scientific">Raineyella fluvialis</name>
    <dbReference type="NCBI Taxonomy" id="2662261"/>
    <lineage>
        <taxon>Bacteria</taxon>
        <taxon>Bacillati</taxon>
        <taxon>Actinomycetota</taxon>
        <taxon>Actinomycetes</taxon>
        <taxon>Propionibacteriales</taxon>
        <taxon>Propionibacteriaceae</taxon>
        <taxon>Raineyella</taxon>
    </lineage>
</organism>
<dbReference type="Gene3D" id="1.20.120.520">
    <property type="entry name" value="nmb1532 protein domain like"/>
    <property type="match status" value="1"/>
</dbReference>
<name>A0A5Q2F812_9ACTN</name>
<reference evidence="6 7" key="1">
    <citation type="submission" date="2019-10" db="EMBL/GenBank/DDBJ databases">
        <title>Genomic analysis of Raineyella sp. CBA3103.</title>
        <authorList>
            <person name="Roh S.W."/>
        </authorList>
    </citation>
    <scope>NUCLEOTIDE SEQUENCE [LARGE SCALE GENOMIC DNA]</scope>
    <source>
        <strain evidence="6 7">CBA3103</strain>
    </source>
</reference>
<dbReference type="RefSeq" id="WP_153571637.1">
    <property type="nucleotide sequence ID" value="NZ_CP045725.1"/>
</dbReference>
<evidence type="ECO:0000256" key="3">
    <source>
        <dbReference type="ARBA" id="ARBA00022723"/>
    </source>
</evidence>